<organism evidence="1 2">
    <name type="scientific">Nosema granulosis</name>
    <dbReference type="NCBI Taxonomy" id="83296"/>
    <lineage>
        <taxon>Eukaryota</taxon>
        <taxon>Fungi</taxon>
        <taxon>Fungi incertae sedis</taxon>
        <taxon>Microsporidia</taxon>
        <taxon>Nosematidae</taxon>
        <taxon>Nosema</taxon>
    </lineage>
</organism>
<reference evidence="1 2" key="1">
    <citation type="journal article" date="2020" name="Genome Biol. Evol.">
        <title>Comparative genomics of strictly vertically transmitted, feminizing microsporidia endosymbionts of amphipod crustaceans.</title>
        <authorList>
            <person name="Cormier A."/>
            <person name="Chebbi M.A."/>
            <person name="Giraud I."/>
            <person name="Wattier R."/>
            <person name="Teixeira M."/>
            <person name="Gilbert C."/>
            <person name="Rigaud T."/>
            <person name="Cordaux R."/>
        </authorList>
    </citation>
    <scope>NUCLEOTIDE SEQUENCE [LARGE SCALE GENOMIC DNA]</scope>
    <source>
        <strain evidence="1 2">Ou3-Ou53</strain>
    </source>
</reference>
<protein>
    <submittedName>
        <fullName evidence="1">Uncharacterized protein</fullName>
    </submittedName>
</protein>
<dbReference type="OrthoDB" id="2200103at2759"/>
<proteinExistence type="predicted"/>
<sequence>MFYAVGMAKATNIKNVFFDSDDEKPIKKNPETKKPTEEPWKLAVTKYTILSKFQIEQLEMEFIKRRLKFSKNNIKAVSKDLKIPFKRAYNYFNNKLKATDNKILKRTQEGIKELEKINLKLEKVWVSYLETWNQSEDKLYGNDVSSQIINNKLD</sequence>
<accession>A0A9P6GY07</accession>
<keyword evidence="2" id="KW-1185">Reference proteome</keyword>
<dbReference type="Proteomes" id="UP000740883">
    <property type="component" value="Unassembled WGS sequence"/>
</dbReference>
<dbReference type="AlphaFoldDB" id="A0A9P6GY07"/>
<gene>
    <name evidence="1" type="ORF">NGRA_3120</name>
</gene>
<evidence type="ECO:0000313" key="1">
    <source>
        <dbReference type="EMBL" id="KAF9760570.1"/>
    </source>
</evidence>
<name>A0A9P6GY07_9MICR</name>
<evidence type="ECO:0000313" key="2">
    <source>
        <dbReference type="Proteomes" id="UP000740883"/>
    </source>
</evidence>
<dbReference type="EMBL" id="SBJO01000595">
    <property type="protein sequence ID" value="KAF9760570.1"/>
    <property type="molecule type" value="Genomic_DNA"/>
</dbReference>
<comment type="caution">
    <text evidence="1">The sequence shown here is derived from an EMBL/GenBank/DDBJ whole genome shotgun (WGS) entry which is preliminary data.</text>
</comment>